<evidence type="ECO:0000256" key="12">
    <source>
        <dbReference type="PROSITE-ProRule" id="PRU00042"/>
    </source>
</evidence>
<keyword evidence="6" id="KW-0862">Zinc</keyword>
<comment type="caution">
    <text evidence="15">The sequence shown here is derived from an EMBL/GenBank/DDBJ whole genome shotgun (WGS) entry which is preliminary data.</text>
</comment>
<name>A0A553P8G0_TIGCA</name>
<dbReference type="PANTHER" id="PTHR46541:SF1">
    <property type="entry name" value="ZINC FINGER PROTEIN AEBP2"/>
    <property type="match status" value="1"/>
</dbReference>
<evidence type="ECO:0000256" key="3">
    <source>
        <dbReference type="ARBA" id="ARBA00022723"/>
    </source>
</evidence>
<keyword evidence="3" id="KW-0479">Metal-binding</keyword>
<keyword evidence="4" id="KW-0677">Repeat</keyword>
<dbReference type="Pfam" id="PF26014">
    <property type="entry name" value="SH3_AEBP2_C"/>
    <property type="match status" value="1"/>
</dbReference>
<dbReference type="SMART" id="SM00355">
    <property type="entry name" value="ZnF_C2H2"/>
    <property type="match status" value="3"/>
</dbReference>
<feature type="compositionally biased region" description="Low complexity" evidence="13">
    <location>
        <begin position="295"/>
        <end position="306"/>
    </location>
</feature>
<dbReference type="GO" id="GO:0035098">
    <property type="term" value="C:ESC/E(Z) complex"/>
    <property type="evidence" value="ECO:0007669"/>
    <property type="project" value="TreeGrafter"/>
</dbReference>
<evidence type="ECO:0000256" key="8">
    <source>
        <dbReference type="ARBA" id="ARBA00023015"/>
    </source>
</evidence>
<evidence type="ECO:0000256" key="1">
    <source>
        <dbReference type="ARBA" id="ARBA00004123"/>
    </source>
</evidence>
<keyword evidence="9" id="KW-0804">Transcription</keyword>
<evidence type="ECO:0000256" key="11">
    <source>
        <dbReference type="ARBA" id="ARBA00037930"/>
    </source>
</evidence>
<dbReference type="GO" id="GO:0006357">
    <property type="term" value="P:regulation of transcription by RNA polymerase II"/>
    <property type="evidence" value="ECO:0007669"/>
    <property type="project" value="TreeGrafter"/>
</dbReference>
<reference evidence="15 16" key="1">
    <citation type="journal article" date="2018" name="Nat. Ecol. Evol.">
        <title>Genomic signatures of mitonuclear coevolution across populations of Tigriopus californicus.</title>
        <authorList>
            <person name="Barreto F.S."/>
            <person name="Watson E.T."/>
            <person name="Lima T.G."/>
            <person name="Willett C.S."/>
            <person name="Edmands S."/>
            <person name="Li W."/>
            <person name="Burton R.S."/>
        </authorList>
    </citation>
    <scope>NUCLEOTIDE SEQUENCE [LARGE SCALE GENOMIC DNA]</scope>
    <source>
        <strain evidence="15 16">San Diego</strain>
    </source>
</reference>
<keyword evidence="10" id="KW-0539">Nucleus</keyword>
<feature type="region of interest" description="Disordered" evidence="13">
    <location>
        <begin position="278"/>
        <end position="306"/>
    </location>
</feature>
<feature type="region of interest" description="Disordered" evidence="13">
    <location>
        <begin position="536"/>
        <end position="570"/>
    </location>
</feature>
<evidence type="ECO:0000259" key="14">
    <source>
        <dbReference type="PROSITE" id="PS50157"/>
    </source>
</evidence>
<dbReference type="EMBL" id="VCGU01000007">
    <property type="protein sequence ID" value="TRY73957.1"/>
    <property type="molecule type" value="Genomic_DNA"/>
</dbReference>
<comment type="similarity">
    <text evidence="11">Belongs to the AEBP2/jing C2H2-type zinc-finger family.</text>
</comment>
<dbReference type="InterPro" id="IPR013087">
    <property type="entry name" value="Znf_C2H2_type"/>
</dbReference>
<evidence type="ECO:0000256" key="9">
    <source>
        <dbReference type="ARBA" id="ARBA00023163"/>
    </source>
</evidence>
<feature type="domain" description="C2H2-type" evidence="14">
    <location>
        <begin position="508"/>
        <end position="537"/>
    </location>
</feature>
<evidence type="ECO:0000313" key="15">
    <source>
        <dbReference type="EMBL" id="TRY73957.1"/>
    </source>
</evidence>
<dbReference type="InterPro" id="IPR059034">
    <property type="entry name" value="SH3_AEBP2_C"/>
</dbReference>
<dbReference type="PROSITE" id="PS00028">
    <property type="entry name" value="ZINC_FINGER_C2H2_1"/>
    <property type="match status" value="2"/>
</dbReference>
<feature type="region of interest" description="Disordered" evidence="13">
    <location>
        <begin position="1"/>
        <end position="76"/>
    </location>
</feature>
<accession>A0A553P8G0</accession>
<evidence type="ECO:0000256" key="4">
    <source>
        <dbReference type="ARBA" id="ARBA00022737"/>
    </source>
</evidence>
<organism evidence="15 16">
    <name type="scientific">Tigriopus californicus</name>
    <name type="common">Marine copepod</name>
    <dbReference type="NCBI Taxonomy" id="6832"/>
    <lineage>
        <taxon>Eukaryota</taxon>
        <taxon>Metazoa</taxon>
        <taxon>Ecdysozoa</taxon>
        <taxon>Arthropoda</taxon>
        <taxon>Crustacea</taxon>
        <taxon>Multicrustacea</taxon>
        <taxon>Hexanauplia</taxon>
        <taxon>Copepoda</taxon>
        <taxon>Harpacticoida</taxon>
        <taxon>Harpacticidae</taxon>
        <taxon>Tigriopus</taxon>
    </lineage>
</organism>
<proteinExistence type="inferred from homology"/>
<evidence type="ECO:0000256" key="7">
    <source>
        <dbReference type="ARBA" id="ARBA00022853"/>
    </source>
</evidence>
<dbReference type="Gene3D" id="3.30.160.60">
    <property type="entry name" value="Classic Zinc Finger"/>
    <property type="match status" value="1"/>
</dbReference>
<feature type="compositionally biased region" description="Polar residues" evidence="13">
    <location>
        <begin position="536"/>
        <end position="551"/>
    </location>
</feature>
<keyword evidence="16" id="KW-1185">Reference proteome</keyword>
<feature type="domain" description="C2H2-type" evidence="14">
    <location>
        <begin position="434"/>
        <end position="459"/>
    </location>
</feature>
<dbReference type="GO" id="GO:0006325">
    <property type="term" value="P:chromatin organization"/>
    <property type="evidence" value="ECO:0007669"/>
    <property type="project" value="UniProtKB-KW"/>
</dbReference>
<evidence type="ECO:0000256" key="10">
    <source>
        <dbReference type="ARBA" id="ARBA00023242"/>
    </source>
</evidence>
<keyword evidence="2" id="KW-0678">Repressor</keyword>
<keyword evidence="5 12" id="KW-0863">Zinc-finger</keyword>
<dbReference type="InterPro" id="IPR052130">
    <property type="entry name" value="AEBP2/jing_C2H2-ZnF"/>
</dbReference>
<dbReference type="STRING" id="6832.A0A553P8G0"/>
<dbReference type="Proteomes" id="UP000318571">
    <property type="component" value="Chromosome 3"/>
</dbReference>
<dbReference type="AlphaFoldDB" id="A0A553P8G0"/>
<keyword evidence="7" id="KW-0156">Chromatin regulator</keyword>
<keyword evidence="8" id="KW-0805">Transcription regulation</keyword>
<evidence type="ECO:0000256" key="6">
    <source>
        <dbReference type="ARBA" id="ARBA00022833"/>
    </source>
</evidence>
<protein>
    <recommendedName>
        <fullName evidence="14">C2H2-type domain-containing protein</fullName>
    </recommendedName>
</protein>
<evidence type="ECO:0000313" key="16">
    <source>
        <dbReference type="Proteomes" id="UP000318571"/>
    </source>
</evidence>
<dbReference type="PROSITE" id="PS50157">
    <property type="entry name" value="ZINC_FINGER_C2H2_2"/>
    <property type="match status" value="2"/>
</dbReference>
<evidence type="ECO:0000256" key="13">
    <source>
        <dbReference type="SAM" id="MobiDB-lite"/>
    </source>
</evidence>
<feature type="compositionally biased region" description="Basic and acidic residues" evidence="13">
    <location>
        <begin position="47"/>
        <end position="76"/>
    </location>
</feature>
<dbReference type="PANTHER" id="PTHR46541">
    <property type="entry name" value="ZINC FINGER PROTEIN AEBP2"/>
    <property type="match status" value="1"/>
</dbReference>
<dbReference type="GO" id="GO:0008270">
    <property type="term" value="F:zinc ion binding"/>
    <property type="evidence" value="ECO:0007669"/>
    <property type="project" value="UniProtKB-KW"/>
</dbReference>
<comment type="subcellular location">
    <subcellularLocation>
        <location evidence="1">Nucleus</location>
    </subcellularLocation>
</comment>
<sequence>MSDASSSTISDDHRVRLPSPEIIGSARPDLDMVESETSDYQRSTPSPREHPPFHEESTNRLKRENPDLGFGDEIKEDANPSVSLRNHFTISAKSFYNSTKPEAVLKSMQKIKSNKCLTVDLYPLPLISSSTKKKKKKKKKFKYLDDDDSTQKRVPSSSVLDTLKNNRVKVSKHFKLTQDPKIMYQQAQVKIKRLPVSANTIMSVSADLLSRVSVSPKKCRKVESELRANDWFSELTKPPKHAHIHSIKPTLPSSKNVFPSPERSLLIRPAVLNVIATTPTKTDPEDDSMCGNRFSSPPQKSLSSSLRDTSNLVNPFLPLQKSSYLFGGTDDFEQNEEVIEYDEEETDDFSDPDVESNTPLTKVEEYDRPTDALHSPKDLKVIKSHSTLDLDHLFGLGDTSTPVKQGDTSTISTNAGTTAPKIRFPAVQGPKNMIECKWNSCQKKFTTYGKLSDHLKACHVISQVFEQSGLDSEVYQCLWEGCKVYAKKSCSKSWLEKHVPTHGGKFAFACIVSGCKMRFSSQKILQRHVNHHFAQNDNEVSGTTPGSQCRAQSKKSRKYTDHNQSESTKNLKRAGVKLKFRHTVFSARIFDFFDPGIMAGIKHQVYNLEGIGSHKYNISGDSITLDDEWLPLGKIQTWKTVKICHLPEKAKVKLGQDLFGLGRSSARTSSPAPELNDVVHEKSTLISAIPPLQNGAAMSTTTFVSAGAPKGASRRKQYARPKPYL</sequence>
<evidence type="ECO:0000256" key="2">
    <source>
        <dbReference type="ARBA" id="ARBA00022491"/>
    </source>
</evidence>
<evidence type="ECO:0000256" key="5">
    <source>
        <dbReference type="ARBA" id="ARBA00022771"/>
    </source>
</evidence>
<gene>
    <name evidence="15" type="ORF">TCAL_11348</name>
</gene>
<dbReference type="SUPFAM" id="SSF57667">
    <property type="entry name" value="beta-beta-alpha zinc fingers"/>
    <property type="match status" value="1"/>
</dbReference>
<dbReference type="InterPro" id="IPR036236">
    <property type="entry name" value="Znf_C2H2_sf"/>
</dbReference>